<name>A0A9I9EM86_CUCME</name>
<reference evidence="2" key="1">
    <citation type="submission" date="2023-03" db="UniProtKB">
        <authorList>
            <consortium name="EnsemblPlants"/>
        </authorList>
    </citation>
    <scope>IDENTIFICATION</scope>
</reference>
<feature type="region of interest" description="Disordered" evidence="1">
    <location>
        <begin position="1"/>
        <end position="23"/>
    </location>
</feature>
<evidence type="ECO:0000256" key="1">
    <source>
        <dbReference type="SAM" id="MobiDB-lite"/>
    </source>
</evidence>
<dbReference type="AlphaFoldDB" id="A0A9I9EM86"/>
<dbReference type="Gramene" id="MELO3C035741.2.1">
    <property type="protein sequence ID" value="MELO3C035741.2.1"/>
    <property type="gene ID" value="MELO3C035741.2"/>
</dbReference>
<dbReference type="EnsemblPlants" id="MELO3C035741.2.1">
    <property type="protein sequence ID" value="MELO3C035741.2.1"/>
    <property type="gene ID" value="MELO3C035741.2"/>
</dbReference>
<sequence length="35" mass="3958">MSFHHRNDSDPPPLNTAQPASLHLLRPRKRIGVVV</sequence>
<organism evidence="2">
    <name type="scientific">Cucumis melo</name>
    <name type="common">Muskmelon</name>
    <dbReference type="NCBI Taxonomy" id="3656"/>
    <lineage>
        <taxon>Eukaryota</taxon>
        <taxon>Viridiplantae</taxon>
        <taxon>Streptophyta</taxon>
        <taxon>Embryophyta</taxon>
        <taxon>Tracheophyta</taxon>
        <taxon>Spermatophyta</taxon>
        <taxon>Magnoliopsida</taxon>
        <taxon>eudicotyledons</taxon>
        <taxon>Gunneridae</taxon>
        <taxon>Pentapetalae</taxon>
        <taxon>rosids</taxon>
        <taxon>fabids</taxon>
        <taxon>Cucurbitales</taxon>
        <taxon>Cucurbitaceae</taxon>
        <taxon>Benincaseae</taxon>
        <taxon>Cucumis</taxon>
    </lineage>
</organism>
<evidence type="ECO:0000313" key="2">
    <source>
        <dbReference type="EnsemblPlants" id="MELO3C035741.2.1"/>
    </source>
</evidence>
<protein>
    <submittedName>
        <fullName evidence="2">Uncharacterized protein</fullName>
    </submittedName>
</protein>
<accession>A0A9I9EM86</accession>
<proteinExistence type="predicted"/>